<keyword evidence="1" id="KW-0963">Cytoplasm</keyword>
<feature type="region of interest" description="Disordered" evidence="2">
    <location>
        <begin position="249"/>
        <end position="272"/>
    </location>
</feature>
<comment type="subcellular location">
    <subcellularLocation>
        <location evidence="1">Cytoplasm</location>
    </subcellularLocation>
</comment>
<dbReference type="HAMAP" id="MF_02215">
    <property type="entry name" value="UbiJ"/>
    <property type="match status" value="1"/>
</dbReference>
<dbReference type="UniPathway" id="UPA00232"/>
<dbReference type="PANTHER" id="PTHR38693">
    <property type="entry name" value="UBIQUINONE BIOSYNTHESIS PROTEIN UBIJ"/>
    <property type="match status" value="1"/>
</dbReference>
<sequence length="272" mass="28721">MRVAPFPVPSFQAAVNHLLRRESWARAQLLPYAGRRARLHVSAFSFDVLVAQDGLLALPATLRDAAPVARAWRAAATFVPTMPGGVGAVMTAAAAQAGSATGLAAASGNSGGAAAGDVADVEITVLPDAMPALLRYGPSVLMKHVRIEGDAEFAQALGRLAEHLRWEPEEDLAQWIGDAAAFRMIRGVRQVGAQLRQLADGALGQVAEYLLDERPQLVRTRVNEAFAADVAATAQRIQALEARIARLQQQRTGGAGRMSPSPSSTKHTGAPR</sequence>
<feature type="compositionally biased region" description="Polar residues" evidence="2">
    <location>
        <begin position="260"/>
        <end position="272"/>
    </location>
</feature>
<accession>A0A0F5K5I3</accession>
<dbReference type="OrthoDB" id="8525483at2"/>
<dbReference type="STRING" id="28092.WM40_00650"/>
<dbReference type="AlphaFoldDB" id="A0A0F5K5I3"/>
<dbReference type="PANTHER" id="PTHR38693:SF1">
    <property type="entry name" value="UBIQUINONE BIOSYNTHESIS ACCESSORY FACTOR UBIJ"/>
    <property type="match status" value="1"/>
</dbReference>
<organism evidence="3 4">
    <name type="scientific">Robbsia andropogonis</name>
    <dbReference type="NCBI Taxonomy" id="28092"/>
    <lineage>
        <taxon>Bacteria</taxon>
        <taxon>Pseudomonadati</taxon>
        <taxon>Pseudomonadota</taxon>
        <taxon>Betaproteobacteria</taxon>
        <taxon>Burkholderiales</taxon>
        <taxon>Burkholderiaceae</taxon>
        <taxon>Robbsia</taxon>
    </lineage>
</organism>
<comment type="pathway">
    <text evidence="1">Cofactor biosynthesis; ubiquinone biosynthesis.</text>
</comment>
<keyword evidence="1" id="KW-0831">Ubiquinone biosynthesis</keyword>
<evidence type="ECO:0000256" key="1">
    <source>
        <dbReference type="HAMAP-Rule" id="MF_02215"/>
    </source>
</evidence>
<dbReference type="InterPro" id="IPR038989">
    <property type="entry name" value="UbiJ"/>
</dbReference>
<comment type="function">
    <text evidence="1">Required for ubiquinone (coenzyme Q) biosynthesis. Binds hydrophobic ubiquinone biosynthetic intermediates via its SCP2 domain and is essential for the stability of the Ubi complex. May constitute a docking platform where Ubi enzymes assemble and access their SCP2-bound polyprenyl substrates.</text>
</comment>
<proteinExistence type="inferred from homology"/>
<reference evidence="3 4" key="1">
    <citation type="submission" date="2015-03" db="EMBL/GenBank/DDBJ databases">
        <title>Draft Genome Sequence of Burkholderia andropogonis type strain ICMP2807, isolated from Sorghum bicolor.</title>
        <authorList>
            <person name="Lopes-Santos L."/>
            <person name="Castro D.B."/>
            <person name="Ottoboni L.M."/>
            <person name="Park D."/>
            <person name="Weirc B.S."/>
            <person name="Destefano S.A."/>
        </authorList>
    </citation>
    <scope>NUCLEOTIDE SEQUENCE [LARGE SCALE GENOMIC DNA]</scope>
    <source>
        <strain evidence="3 4">ICMP2807</strain>
    </source>
</reference>
<dbReference type="Proteomes" id="UP000033618">
    <property type="component" value="Unassembled WGS sequence"/>
</dbReference>
<dbReference type="RefSeq" id="WP_024902598.1">
    <property type="nucleotide sequence ID" value="NZ_CADFGU010000001.1"/>
</dbReference>
<dbReference type="GO" id="GO:0006744">
    <property type="term" value="P:ubiquinone biosynthetic process"/>
    <property type="evidence" value="ECO:0007669"/>
    <property type="project" value="UniProtKB-UniRule"/>
</dbReference>
<comment type="similarity">
    <text evidence="1">Belongs to the UbiJ family.</text>
</comment>
<gene>
    <name evidence="1" type="primary">ubiJ</name>
    <name evidence="3" type="ORF">WM40_00650</name>
</gene>
<keyword evidence="4" id="KW-1185">Reference proteome</keyword>
<dbReference type="PATRIC" id="fig|28092.6.peg.146"/>
<dbReference type="GO" id="GO:0005737">
    <property type="term" value="C:cytoplasm"/>
    <property type="evidence" value="ECO:0007669"/>
    <property type="project" value="UniProtKB-SubCell"/>
</dbReference>
<name>A0A0F5K5I3_9BURK</name>
<dbReference type="EMBL" id="LAQU01000001">
    <property type="protein sequence ID" value="KKB65195.1"/>
    <property type="molecule type" value="Genomic_DNA"/>
</dbReference>
<comment type="caution">
    <text evidence="3">The sequence shown here is derived from an EMBL/GenBank/DDBJ whole genome shotgun (WGS) entry which is preliminary data.</text>
</comment>
<evidence type="ECO:0000313" key="3">
    <source>
        <dbReference type="EMBL" id="KKB65195.1"/>
    </source>
</evidence>
<protein>
    <recommendedName>
        <fullName evidence="1">Ubiquinone biosynthesis accessory factor UbiJ</fullName>
    </recommendedName>
</protein>
<evidence type="ECO:0000313" key="4">
    <source>
        <dbReference type="Proteomes" id="UP000033618"/>
    </source>
</evidence>
<evidence type="ECO:0000256" key="2">
    <source>
        <dbReference type="SAM" id="MobiDB-lite"/>
    </source>
</evidence>